<feature type="domain" description="Sperm-associated microtubule inner protein 5" evidence="2">
    <location>
        <begin position="127"/>
        <end position="188"/>
    </location>
</feature>
<sequence>MESSSKTFMRHLPVTPGYSGFVPYLSCQESTSKDNMSHCLKTFQESTRRYKHQLEEFRCSVAAARKLKPVCSEETVLRELHQYYRQYHPLSLGTGSRKPAPFPPGHKCRARQAPGDTESSTRAKSPECKHIKKPLQEPPIPGWAGYLPRARVTELGCATRYTVMARNCYRDFLDLVEQARKAPLKPYEEIYGVGSTQPPFAPSPKVLQHQGLLPKYSEFSIPGGSCPAHGRPLTEDPRPPVTCGCAQRSTMSCSGKIYLEPLPSAKYAEG</sequence>
<dbReference type="InterPro" id="IPR043246">
    <property type="entry name" value="SPMIP5"/>
</dbReference>
<protein>
    <recommendedName>
        <fullName evidence="2">Sperm-associated microtubule inner protein 5 domain-containing protein</fullName>
    </recommendedName>
</protein>
<evidence type="ECO:0000313" key="4">
    <source>
        <dbReference type="Proteomes" id="UP000823872"/>
    </source>
</evidence>
<dbReference type="PANTHER" id="PTHR47301">
    <property type="entry name" value="HYPOTHETICAL PROTEIN LOC681006"/>
    <property type="match status" value="1"/>
</dbReference>
<evidence type="ECO:0000256" key="1">
    <source>
        <dbReference type="SAM" id="MobiDB-lite"/>
    </source>
</evidence>
<reference evidence="3" key="3">
    <citation type="submission" date="2025-09" db="UniProtKB">
        <authorList>
            <consortium name="Ensembl"/>
        </authorList>
    </citation>
    <scope>IDENTIFICATION</scope>
    <source>
        <strain evidence="3">breed Abyssinian</strain>
    </source>
</reference>
<dbReference type="Proteomes" id="UP000823872">
    <property type="component" value="Chromosome D2"/>
</dbReference>
<keyword evidence="4" id="KW-1185">Reference proteome</keyword>
<feature type="region of interest" description="Disordered" evidence="1">
    <location>
        <begin position="92"/>
        <end position="134"/>
    </location>
</feature>
<evidence type="ECO:0000313" key="3">
    <source>
        <dbReference type="Ensembl" id="ENSFCTP00005014386.1"/>
    </source>
</evidence>
<dbReference type="PANTHER" id="PTHR47301:SF1">
    <property type="entry name" value="CHROMOSOME 10 OPEN READING FRAME 82"/>
    <property type="match status" value="1"/>
</dbReference>
<evidence type="ECO:0000259" key="2">
    <source>
        <dbReference type="Pfam" id="PF22573"/>
    </source>
</evidence>
<name>A0ABI7WWB5_FELCA</name>
<dbReference type="Pfam" id="PF22573">
    <property type="entry name" value="SPMIP5"/>
    <property type="match status" value="1"/>
</dbReference>
<feature type="compositionally biased region" description="Basic and acidic residues" evidence="1">
    <location>
        <begin position="119"/>
        <end position="129"/>
    </location>
</feature>
<reference evidence="3 4" key="1">
    <citation type="submission" date="2021-02" db="EMBL/GenBank/DDBJ databases">
        <title>Safari Cat Assemblies.</title>
        <authorList>
            <person name="Bredemeyer K.R."/>
            <person name="Murphy W.J."/>
        </authorList>
    </citation>
    <scope>NUCLEOTIDE SEQUENCE [LARGE SCALE GENOMIC DNA]</scope>
</reference>
<reference evidence="3" key="2">
    <citation type="submission" date="2025-08" db="UniProtKB">
        <authorList>
            <consortium name="Ensembl"/>
        </authorList>
    </citation>
    <scope>IDENTIFICATION</scope>
    <source>
        <strain evidence="3">breed Abyssinian</strain>
    </source>
</reference>
<gene>
    <name evidence="3" type="primary">C10orf82</name>
</gene>
<proteinExistence type="predicted"/>
<dbReference type="InterPro" id="IPR055215">
    <property type="entry name" value="SPMIP5_dom"/>
</dbReference>
<organism evidence="3 4">
    <name type="scientific">Felis catus</name>
    <name type="common">Cat</name>
    <name type="synonym">Felis silvestris catus</name>
    <dbReference type="NCBI Taxonomy" id="9685"/>
    <lineage>
        <taxon>Eukaryota</taxon>
        <taxon>Metazoa</taxon>
        <taxon>Chordata</taxon>
        <taxon>Craniata</taxon>
        <taxon>Vertebrata</taxon>
        <taxon>Euteleostomi</taxon>
        <taxon>Mammalia</taxon>
        <taxon>Eutheria</taxon>
        <taxon>Laurasiatheria</taxon>
        <taxon>Carnivora</taxon>
        <taxon>Feliformia</taxon>
        <taxon>Felidae</taxon>
        <taxon>Felinae</taxon>
        <taxon>Felis</taxon>
    </lineage>
</organism>
<accession>A0ABI7WWB5</accession>
<dbReference type="Ensembl" id="ENSFCTT00005021991.1">
    <property type="protein sequence ID" value="ENSFCTP00005014386.1"/>
    <property type="gene ID" value="ENSFCTG00005007902.1"/>
</dbReference>
<dbReference type="GeneTree" id="ENSGT00390000017460"/>